<evidence type="ECO:0000256" key="10">
    <source>
        <dbReference type="ARBA" id="ARBA00023136"/>
    </source>
</evidence>
<keyword evidence="4" id="KW-0349">Heme</keyword>
<keyword evidence="15" id="KW-1185">Reference proteome</keyword>
<feature type="transmembrane region" description="Helical" evidence="12">
    <location>
        <begin position="184"/>
        <end position="205"/>
    </location>
</feature>
<dbReference type="EMBL" id="LFJN01000025">
    <property type="protein sequence ID" value="KPI37217.1"/>
    <property type="molecule type" value="Genomic_DNA"/>
</dbReference>
<keyword evidence="10 12" id="KW-0472">Membrane</keyword>
<dbReference type="GeneID" id="28733315"/>
<feature type="transmembrane region" description="Helical" evidence="12">
    <location>
        <begin position="39"/>
        <end position="62"/>
    </location>
</feature>
<dbReference type="PANTHER" id="PTHR15422">
    <property type="entry name" value="OS05G0565100 PROTEIN"/>
    <property type="match status" value="1"/>
</dbReference>
<evidence type="ECO:0000256" key="4">
    <source>
        <dbReference type="ARBA" id="ARBA00022617"/>
    </source>
</evidence>
<accession>A0A0N1H6W8</accession>
<dbReference type="AlphaFoldDB" id="A0A0N1H6W8"/>
<evidence type="ECO:0000313" key="14">
    <source>
        <dbReference type="EMBL" id="KPI37217.1"/>
    </source>
</evidence>
<feature type="region of interest" description="Disordered" evidence="11">
    <location>
        <begin position="1"/>
        <end position="27"/>
    </location>
</feature>
<feature type="transmembrane region" description="Helical" evidence="12">
    <location>
        <begin position="211"/>
        <end position="229"/>
    </location>
</feature>
<keyword evidence="5 12" id="KW-0812">Transmembrane</keyword>
<feature type="domain" description="Cytochrome b561" evidence="13">
    <location>
        <begin position="37"/>
        <end position="235"/>
    </location>
</feature>
<name>A0A0N1H6W8_9EURO</name>
<dbReference type="Gene3D" id="1.20.120.1770">
    <property type="match status" value="1"/>
</dbReference>
<keyword evidence="8 12" id="KW-1133">Transmembrane helix</keyword>
<keyword evidence="3" id="KW-0813">Transport</keyword>
<feature type="transmembrane region" description="Helical" evidence="12">
    <location>
        <begin position="68"/>
        <end position="91"/>
    </location>
</feature>
<evidence type="ECO:0000256" key="5">
    <source>
        <dbReference type="ARBA" id="ARBA00022692"/>
    </source>
</evidence>
<evidence type="ECO:0000256" key="11">
    <source>
        <dbReference type="SAM" id="MobiDB-lite"/>
    </source>
</evidence>
<evidence type="ECO:0000256" key="8">
    <source>
        <dbReference type="ARBA" id="ARBA00022989"/>
    </source>
</evidence>
<sequence length="242" mass="26024">MASATGIPERVPPVSEQEPLLGRPGDATQKSEQWLAFNLWTGTGILAQVGVWVLAAMVWAAVFEHDVIFFSYHPLLQSAGVLLLVQAILIVQPTATQKQKRDGTWAHSAFNFLGVGALVAGIVVIELNKAPHPDQRFKSNHGILGIVTFGLICVQALVGFVQYWTPALVGGTENGKAIYKYHRVSGYVILVLALATVATATQTGFNKNVLGLRLWAVTVTIVLVLIGIVPRIKLAKLGRIGS</sequence>
<dbReference type="GO" id="GO:0046872">
    <property type="term" value="F:metal ion binding"/>
    <property type="evidence" value="ECO:0007669"/>
    <property type="project" value="UniProtKB-KW"/>
</dbReference>
<evidence type="ECO:0000313" key="15">
    <source>
        <dbReference type="Proteomes" id="UP000038010"/>
    </source>
</evidence>
<keyword evidence="9" id="KW-0408">Iron</keyword>
<dbReference type="CDD" id="cd08761">
    <property type="entry name" value="Cyt_b561_CYB561D2_like"/>
    <property type="match status" value="1"/>
</dbReference>
<dbReference type="OrthoDB" id="432881at2759"/>
<protein>
    <recommendedName>
        <fullName evidence="13">Cytochrome b561 domain-containing protein</fullName>
    </recommendedName>
</protein>
<evidence type="ECO:0000259" key="13">
    <source>
        <dbReference type="PROSITE" id="PS50939"/>
    </source>
</evidence>
<dbReference type="Proteomes" id="UP000038010">
    <property type="component" value="Unassembled WGS sequence"/>
</dbReference>
<dbReference type="InterPro" id="IPR045150">
    <property type="entry name" value="CYB561D1/2"/>
</dbReference>
<evidence type="ECO:0000256" key="3">
    <source>
        <dbReference type="ARBA" id="ARBA00022448"/>
    </source>
</evidence>
<dbReference type="InterPro" id="IPR006593">
    <property type="entry name" value="Cyt_b561/ferric_Rdtase_TM"/>
</dbReference>
<evidence type="ECO:0000256" key="9">
    <source>
        <dbReference type="ARBA" id="ARBA00023004"/>
    </source>
</evidence>
<comment type="subcellular location">
    <subcellularLocation>
        <location evidence="2">Membrane</location>
        <topology evidence="2">Multi-pass membrane protein</topology>
    </subcellularLocation>
</comment>
<dbReference type="GO" id="GO:0016020">
    <property type="term" value="C:membrane"/>
    <property type="evidence" value="ECO:0007669"/>
    <property type="project" value="UniProtKB-SubCell"/>
</dbReference>
<reference evidence="14 15" key="1">
    <citation type="submission" date="2015-06" db="EMBL/GenBank/DDBJ databases">
        <title>Draft genome of the ant-associated black yeast Phialophora attae CBS 131958.</title>
        <authorList>
            <person name="Moreno L.F."/>
            <person name="Stielow B.J."/>
            <person name="de Hoog S."/>
            <person name="Vicente V.A."/>
            <person name="Weiss V.A."/>
            <person name="de Vries M."/>
            <person name="Cruz L.M."/>
            <person name="Souza E.M."/>
        </authorList>
    </citation>
    <scope>NUCLEOTIDE SEQUENCE [LARGE SCALE GENOMIC DNA]</scope>
    <source>
        <strain evidence="14 15">CBS 131958</strain>
    </source>
</reference>
<dbReference type="PROSITE" id="PS50939">
    <property type="entry name" value="CYTOCHROME_B561"/>
    <property type="match status" value="1"/>
</dbReference>
<dbReference type="PANTHER" id="PTHR15422:SF45">
    <property type="entry name" value="CYTOCHROME B561 DOMAIN-CONTAINING PROTEIN"/>
    <property type="match status" value="1"/>
</dbReference>
<dbReference type="Pfam" id="PF03188">
    <property type="entry name" value="Cytochrom_B561"/>
    <property type="match status" value="1"/>
</dbReference>
<dbReference type="RefSeq" id="XP_017997180.1">
    <property type="nucleotide sequence ID" value="XM_018141435.1"/>
</dbReference>
<feature type="transmembrane region" description="Helical" evidence="12">
    <location>
        <begin position="103"/>
        <end position="123"/>
    </location>
</feature>
<comment type="caution">
    <text evidence="14">The sequence shown here is derived from an EMBL/GenBank/DDBJ whole genome shotgun (WGS) entry which is preliminary data.</text>
</comment>
<evidence type="ECO:0000256" key="1">
    <source>
        <dbReference type="ARBA" id="ARBA00001970"/>
    </source>
</evidence>
<organism evidence="14 15">
    <name type="scientific">Cyphellophora attinorum</name>
    <dbReference type="NCBI Taxonomy" id="1664694"/>
    <lineage>
        <taxon>Eukaryota</taxon>
        <taxon>Fungi</taxon>
        <taxon>Dikarya</taxon>
        <taxon>Ascomycota</taxon>
        <taxon>Pezizomycotina</taxon>
        <taxon>Eurotiomycetes</taxon>
        <taxon>Chaetothyriomycetidae</taxon>
        <taxon>Chaetothyriales</taxon>
        <taxon>Cyphellophoraceae</taxon>
        <taxon>Cyphellophora</taxon>
    </lineage>
</organism>
<gene>
    <name evidence="14" type="ORF">AB675_1536</name>
</gene>
<keyword evidence="7" id="KW-0249">Electron transport</keyword>
<evidence type="ECO:0000256" key="6">
    <source>
        <dbReference type="ARBA" id="ARBA00022723"/>
    </source>
</evidence>
<comment type="cofactor">
    <cofactor evidence="1">
        <name>heme b</name>
        <dbReference type="ChEBI" id="CHEBI:60344"/>
    </cofactor>
</comment>
<keyword evidence="6" id="KW-0479">Metal-binding</keyword>
<evidence type="ECO:0000256" key="12">
    <source>
        <dbReference type="SAM" id="Phobius"/>
    </source>
</evidence>
<dbReference type="SMART" id="SM00665">
    <property type="entry name" value="B561"/>
    <property type="match status" value="1"/>
</dbReference>
<dbReference type="GO" id="GO:0140575">
    <property type="term" value="F:transmembrane monodehydroascorbate reductase activity"/>
    <property type="evidence" value="ECO:0007669"/>
    <property type="project" value="InterPro"/>
</dbReference>
<proteinExistence type="predicted"/>
<feature type="transmembrane region" description="Helical" evidence="12">
    <location>
        <begin position="143"/>
        <end position="164"/>
    </location>
</feature>
<evidence type="ECO:0000256" key="7">
    <source>
        <dbReference type="ARBA" id="ARBA00022982"/>
    </source>
</evidence>
<dbReference type="VEuPathDB" id="FungiDB:AB675_1536"/>
<evidence type="ECO:0000256" key="2">
    <source>
        <dbReference type="ARBA" id="ARBA00004141"/>
    </source>
</evidence>